<dbReference type="PANTHER" id="PTHR48004">
    <property type="entry name" value="OS01G0149700 PROTEIN"/>
    <property type="match status" value="1"/>
</dbReference>
<dbReference type="EMBL" id="JADFTS010000002">
    <property type="protein sequence ID" value="KAF9622405.1"/>
    <property type="molecule type" value="Genomic_DNA"/>
</dbReference>
<feature type="chain" id="PRO_5032408584" evidence="1">
    <location>
        <begin position="20"/>
        <end position="185"/>
    </location>
</feature>
<dbReference type="PANTHER" id="PTHR48004:SF103">
    <property type="entry name" value="OS01G0515300 PROTEIN"/>
    <property type="match status" value="1"/>
</dbReference>
<sequence>MSLLTFQLLIHFLYGTTTSTTPLNRERTSKLKYVDVSTNGFTEYSAGYLCRSLLQDITYVDLSRNRFTVGDSGDITQASKLEISKASSRGISGNLPPFTSCKSIEVIELDMNSLSGTVPESVAKCKALERMSLASNSTCERAACVCTCKTDISSCYVNGLDASSSRRSGRDVAKISKCNECGLIN</sequence>
<feature type="signal peptide" evidence="1">
    <location>
        <begin position="1"/>
        <end position="19"/>
    </location>
</feature>
<proteinExistence type="predicted"/>
<evidence type="ECO:0000313" key="2">
    <source>
        <dbReference type="EMBL" id="KAF9622405.1"/>
    </source>
</evidence>
<reference evidence="2 3" key="1">
    <citation type="submission" date="2020-10" db="EMBL/GenBank/DDBJ databases">
        <title>The Coptis chinensis genome and diversification of protoberbering-type alkaloids.</title>
        <authorList>
            <person name="Wang B."/>
            <person name="Shu S."/>
            <person name="Song C."/>
            <person name="Liu Y."/>
        </authorList>
    </citation>
    <scope>NUCLEOTIDE SEQUENCE [LARGE SCALE GENOMIC DNA]</scope>
    <source>
        <strain evidence="2">HL-2020</strain>
        <tissue evidence="2">Leaf</tissue>
    </source>
</reference>
<dbReference type="Gene3D" id="3.80.10.10">
    <property type="entry name" value="Ribonuclease Inhibitor"/>
    <property type="match status" value="1"/>
</dbReference>
<keyword evidence="3" id="KW-1185">Reference proteome</keyword>
<dbReference type="InterPro" id="IPR052941">
    <property type="entry name" value="StomDev_PlantInt_Reg"/>
</dbReference>
<protein>
    <submittedName>
        <fullName evidence="2">Uncharacterized protein</fullName>
    </submittedName>
</protein>
<dbReference type="Proteomes" id="UP000631114">
    <property type="component" value="Unassembled WGS sequence"/>
</dbReference>
<gene>
    <name evidence="2" type="ORF">IFM89_031208</name>
</gene>
<dbReference type="SUPFAM" id="SSF52058">
    <property type="entry name" value="L domain-like"/>
    <property type="match status" value="1"/>
</dbReference>
<dbReference type="AlphaFoldDB" id="A0A835M7R5"/>
<organism evidence="2 3">
    <name type="scientific">Coptis chinensis</name>
    <dbReference type="NCBI Taxonomy" id="261450"/>
    <lineage>
        <taxon>Eukaryota</taxon>
        <taxon>Viridiplantae</taxon>
        <taxon>Streptophyta</taxon>
        <taxon>Embryophyta</taxon>
        <taxon>Tracheophyta</taxon>
        <taxon>Spermatophyta</taxon>
        <taxon>Magnoliopsida</taxon>
        <taxon>Ranunculales</taxon>
        <taxon>Ranunculaceae</taxon>
        <taxon>Coptidoideae</taxon>
        <taxon>Coptis</taxon>
    </lineage>
</organism>
<dbReference type="OrthoDB" id="676979at2759"/>
<keyword evidence="1" id="KW-0732">Signal</keyword>
<comment type="caution">
    <text evidence="2">The sequence shown here is derived from an EMBL/GenBank/DDBJ whole genome shotgun (WGS) entry which is preliminary data.</text>
</comment>
<name>A0A835M7R5_9MAGN</name>
<dbReference type="InterPro" id="IPR032675">
    <property type="entry name" value="LRR_dom_sf"/>
</dbReference>
<accession>A0A835M7R5</accession>
<evidence type="ECO:0000313" key="3">
    <source>
        <dbReference type="Proteomes" id="UP000631114"/>
    </source>
</evidence>
<evidence type="ECO:0000256" key="1">
    <source>
        <dbReference type="SAM" id="SignalP"/>
    </source>
</evidence>